<feature type="transmembrane region" description="Helical" evidence="1">
    <location>
        <begin position="20"/>
        <end position="39"/>
    </location>
</feature>
<accession>A0ABT2ZI24</accession>
<gene>
    <name evidence="2" type="ORF">OEZ71_00585</name>
</gene>
<keyword evidence="1" id="KW-1133">Transmembrane helix</keyword>
<dbReference type="EMBL" id="JAOWKZ010000001">
    <property type="protein sequence ID" value="MCV2870785.1"/>
    <property type="molecule type" value="Genomic_DNA"/>
</dbReference>
<feature type="transmembrane region" description="Helical" evidence="1">
    <location>
        <begin position="146"/>
        <end position="165"/>
    </location>
</feature>
<evidence type="ECO:0000256" key="1">
    <source>
        <dbReference type="SAM" id="Phobius"/>
    </source>
</evidence>
<sequence length="175" mass="19888">MDWTRLILDLIDLRSFSNLWYWIALAVTWSTASHWVLGVPYDMVLRARRVGGQAETDLEDLVRINVNRILYIVAEAGLFLMILLSFTLTTLALLGFVYKVEFCQALFLIGAPMTLVAFMTVMTARHIDKNGDRGEVLRRRLSLHRLAVQVLGMISIFVTAIWGMLQNFNISVLPG</sequence>
<organism evidence="2 3">
    <name type="scientific">Albidovulum litorale</name>
    <dbReference type="NCBI Taxonomy" id="2984134"/>
    <lineage>
        <taxon>Bacteria</taxon>
        <taxon>Pseudomonadati</taxon>
        <taxon>Pseudomonadota</taxon>
        <taxon>Alphaproteobacteria</taxon>
        <taxon>Rhodobacterales</taxon>
        <taxon>Paracoccaceae</taxon>
        <taxon>Albidovulum</taxon>
    </lineage>
</organism>
<feature type="transmembrane region" description="Helical" evidence="1">
    <location>
        <begin position="69"/>
        <end position="98"/>
    </location>
</feature>
<protein>
    <submittedName>
        <fullName evidence="2">Component of SufBCD complex</fullName>
    </submittedName>
</protein>
<name>A0ABT2ZI24_9RHOB</name>
<proteinExistence type="predicted"/>
<evidence type="ECO:0000313" key="3">
    <source>
        <dbReference type="Proteomes" id="UP001652564"/>
    </source>
</evidence>
<evidence type="ECO:0000313" key="2">
    <source>
        <dbReference type="EMBL" id="MCV2870785.1"/>
    </source>
</evidence>
<keyword evidence="1" id="KW-0812">Transmembrane</keyword>
<keyword evidence="1" id="KW-0472">Membrane</keyword>
<reference evidence="2 3" key="1">
    <citation type="submission" date="2022-10" db="EMBL/GenBank/DDBJ databases">
        <title>Defluviimonas sp. nov., isolated from ocean surface sediments.</title>
        <authorList>
            <person name="He W."/>
            <person name="Wang L."/>
            <person name="Zhang D.-F."/>
        </authorList>
    </citation>
    <scope>NUCLEOTIDE SEQUENCE [LARGE SCALE GENOMIC DNA]</scope>
    <source>
        <strain evidence="2 3">WL0050</strain>
    </source>
</reference>
<feature type="transmembrane region" description="Helical" evidence="1">
    <location>
        <begin position="104"/>
        <end position="125"/>
    </location>
</feature>
<dbReference type="RefSeq" id="WP_263737990.1">
    <property type="nucleotide sequence ID" value="NZ_JAOWKZ010000001.1"/>
</dbReference>
<dbReference type="Proteomes" id="UP001652564">
    <property type="component" value="Unassembled WGS sequence"/>
</dbReference>
<keyword evidence="3" id="KW-1185">Reference proteome</keyword>
<comment type="caution">
    <text evidence="2">The sequence shown here is derived from an EMBL/GenBank/DDBJ whole genome shotgun (WGS) entry which is preliminary data.</text>
</comment>